<name>A0ABU9KQT3_9EURY</name>
<evidence type="ECO:0000313" key="4">
    <source>
        <dbReference type="Proteomes" id="UP001396646"/>
    </source>
</evidence>
<evidence type="ECO:0000259" key="1">
    <source>
        <dbReference type="Pfam" id="PF08350"/>
    </source>
</evidence>
<dbReference type="Pfam" id="PF08350">
    <property type="entry name" value="FilR1_middle"/>
    <property type="match status" value="1"/>
</dbReference>
<dbReference type="RefSeq" id="WP_342126450.1">
    <property type="nucleotide sequence ID" value="NZ_JBCAUS010000002.1"/>
</dbReference>
<comment type="caution">
    <text evidence="3">The sequence shown here is derived from an EMBL/GenBank/DDBJ whole genome shotgun (WGS) entry which is preliminary data.</text>
</comment>
<dbReference type="InterPro" id="IPR013561">
    <property type="entry name" value="FilR1_middle_dom"/>
</dbReference>
<dbReference type="Proteomes" id="UP001396646">
    <property type="component" value="Unassembled WGS sequence"/>
</dbReference>
<protein>
    <submittedName>
        <fullName evidence="3">Winged helix-turn-helix domain-containing protein</fullName>
    </submittedName>
</protein>
<gene>
    <name evidence="3" type="ORF">WOA13_02670</name>
</gene>
<organism evidence="3 4">
    <name type="scientific">Methanococcoides cohabitans</name>
    <dbReference type="NCBI Taxonomy" id="3136559"/>
    <lineage>
        <taxon>Archaea</taxon>
        <taxon>Methanobacteriati</taxon>
        <taxon>Methanobacteriota</taxon>
        <taxon>Stenosarchaea group</taxon>
        <taxon>Methanomicrobia</taxon>
        <taxon>Methanosarcinales</taxon>
        <taxon>Methanosarcinaceae</taxon>
        <taxon>Methanococcoides</taxon>
    </lineage>
</organism>
<dbReference type="EMBL" id="JBCAUS010000002">
    <property type="protein sequence ID" value="MEL4304745.1"/>
    <property type="molecule type" value="Genomic_DNA"/>
</dbReference>
<dbReference type="SUPFAM" id="SSF46785">
    <property type="entry name" value="Winged helix' DNA-binding domain"/>
    <property type="match status" value="1"/>
</dbReference>
<accession>A0ABU9KQT3</accession>
<dbReference type="InterPro" id="IPR036390">
    <property type="entry name" value="WH_DNA-bd_sf"/>
</dbReference>
<reference evidence="3 4" key="1">
    <citation type="submission" date="2024-04" db="EMBL/GenBank/DDBJ databases">
        <title>Methanococcoides sp. LMO-2.</title>
        <authorList>
            <person name="Liang L."/>
        </authorList>
    </citation>
    <scope>NUCLEOTIDE SEQUENCE [LARGE SCALE GENOMIC DNA]</scope>
    <source>
        <strain evidence="3 4">LMO-2</strain>
    </source>
</reference>
<dbReference type="PIRSF" id="PIRSF006692">
    <property type="entry name" value="TF_HTH_AF0396_prd"/>
    <property type="match status" value="1"/>
</dbReference>
<proteinExistence type="predicted"/>
<dbReference type="InterPro" id="IPR036388">
    <property type="entry name" value="WH-like_DNA-bd_sf"/>
</dbReference>
<dbReference type="InterPro" id="IPR057527">
    <property type="entry name" value="HVO_A0261-like_N"/>
</dbReference>
<dbReference type="CDD" id="cd00090">
    <property type="entry name" value="HTH_ARSR"/>
    <property type="match status" value="1"/>
</dbReference>
<feature type="domain" description="HVO-A0261-like N-terminal" evidence="2">
    <location>
        <begin position="5"/>
        <end position="80"/>
    </location>
</feature>
<dbReference type="InterPro" id="IPR011991">
    <property type="entry name" value="ArsR-like_HTH"/>
</dbReference>
<keyword evidence="4" id="KW-1185">Reference proteome</keyword>
<dbReference type="Gene3D" id="1.10.10.10">
    <property type="entry name" value="Winged helix-like DNA-binding domain superfamily/Winged helix DNA-binding domain"/>
    <property type="match status" value="1"/>
</dbReference>
<dbReference type="InterPro" id="IPR016490">
    <property type="entry name" value="Tscrpt_reg_HTH_AF0396-typ3"/>
</dbReference>
<feature type="domain" description="Methanogenesis regulatory protein FilR1 middle" evidence="1">
    <location>
        <begin position="126"/>
        <end position="253"/>
    </location>
</feature>
<dbReference type="Pfam" id="PF25213">
    <property type="entry name" value="HVO_A0261_N"/>
    <property type="match status" value="1"/>
</dbReference>
<evidence type="ECO:0000313" key="3">
    <source>
        <dbReference type="EMBL" id="MEL4304745.1"/>
    </source>
</evidence>
<sequence length="261" mass="30168">MSEELIETLFLSEKRENLLILLLDGPSDIKNINSTLDVTSSSILPQIKKLREAGLVHKDDNGIYELTTIGKLIVENMKPLSGMLKVFDKSDTYWDERELNTIPEKLRDNIGDLGNIELVTPDLDHMYEIPEQLISNTRESQEMRSLVSFFHPDFPRFYEELANRGVALDLIVTDSVFERMKNDYENEMNSIMNAENTTFLVCNDELKPPTFNITEKCAYITFFNIQGRYDHQDIITHENSAIGWCRELFSHYTGFSQPVNK</sequence>
<evidence type="ECO:0000259" key="2">
    <source>
        <dbReference type="Pfam" id="PF25213"/>
    </source>
</evidence>